<dbReference type="KEGG" id="pagb:AWM79_13935"/>
<dbReference type="AlphaFoldDB" id="A0A0X1T2R1"/>
<dbReference type="Proteomes" id="UP000063229">
    <property type="component" value="Chromosome"/>
</dbReference>
<sequence length="110" mass="12229">MIDSSMEKRTPAKQQSLLPEEAVVGSTIEITGRVVNAFSGLYRIRFWKGGADAPFITGFRRDNWESVSVVIPDKVGDVTLEGFYDLCTPLPDETHIFGTLKIKPAEPDRT</sequence>
<evidence type="ECO:0000313" key="2">
    <source>
        <dbReference type="Proteomes" id="UP000063229"/>
    </source>
</evidence>
<evidence type="ECO:0000313" key="1">
    <source>
        <dbReference type="EMBL" id="AMB86343.1"/>
    </source>
</evidence>
<protein>
    <submittedName>
        <fullName evidence="1">Uncharacterized protein</fullName>
    </submittedName>
</protein>
<reference evidence="2" key="1">
    <citation type="submission" date="2016-01" db="EMBL/GenBank/DDBJ databases">
        <authorList>
            <person name="Storey N.H."/>
            <person name="Neuman B.W."/>
        </authorList>
    </citation>
    <scope>NUCLEOTIDE SEQUENCE [LARGE SCALE GENOMIC DNA]</scope>
    <source>
        <strain evidence="2">NCPPB 2472</strain>
    </source>
</reference>
<name>A0A0X1T2R1_PSEAA</name>
<dbReference type="EMBL" id="CP014135">
    <property type="protein sequence ID" value="AMB86343.1"/>
    <property type="molecule type" value="Genomic_DNA"/>
</dbReference>
<organism evidence="1 2">
    <name type="scientific">Pseudomonas agarici</name>
    <dbReference type="NCBI Taxonomy" id="46677"/>
    <lineage>
        <taxon>Bacteria</taxon>
        <taxon>Pseudomonadati</taxon>
        <taxon>Pseudomonadota</taxon>
        <taxon>Gammaproteobacteria</taxon>
        <taxon>Pseudomonadales</taxon>
        <taxon>Pseudomonadaceae</taxon>
        <taxon>Pseudomonas</taxon>
    </lineage>
</organism>
<accession>A0A0X1T2R1</accession>
<gene>
    <name evidence="1" type="ORF">AWM79_13935</name>
</gene>
<dbReference type="OrthoDB" id="9891346at2"/>
<keyword evidence="2" id="KW-1185">Reference proteome</keyword>
<proteinExistence type="predicted"/>
<dbReference type="RefSeq" id="WP_017132318.1">
    <property type="nucleotide sequence ID" value="NZ_CP014135.1"/>
</dbReference>